<gene>
    <name evidence="2" type="ORF">PXEA_LOCUS7666</name>
</gene>
<name>A0A448WKV3_9PLAT</name>
<evidence type="ECO:0000313" key="2">
    <source>
        <dbReference type="EMBL" id="VEL14226.1"/>
    </source>
</evidence>
<keyword evidence="3" id="KW-1185">Reference proteome</keyword>
<proteinExistence type="predicted"/>
<dbReference type="Proteomes" id="UP000784294">
    <property type="component" value="Unassembled WGS sequence"/>
</dbReference>
<evidence type="ECO:0000313" key="3">
    <source>
        <dbReference type="Proteomes" id="UP000784294"/>
    </source>
</evidence>
<feature type="region of interest" description="Disordered" evidence="1">
    <location>
        <begin position="1"/>
        <end position="21"/>
    </location>
</feature>
<comment type="caution">
    <text evidence="2">The sequence shown here is derived from an EMBL/GenBank/DDBJ whole genome shotgun (WGS) entry which is preliminary data.</text>
</comment>
<reference evidence="2" key="1">
    <citation type="submission" date="2018-11" db="EMBL/GenBank/DDBJ databases">
        <authorList>
            <consortium name="Pathogen Informatics"/>
        </authorList>
    </citation>
    <scope>NUCLEOTIDE SEQUENCE</scope>
</reference>
<dbReference type="AlphaFoldDB" id="A0A448WKV3"/>
<evidence type="ECO:0000256" key="1">
    <source>
        <dbReference type="SAM" id="MobiDB-lite"/>
    </source>
</evidence>
<dbReference type="EMBL" id="CAAALY010020425">
    <property type="protein sequence ID" value="VEL14226.1"/>
    <property type="molecule type" value="Genomic_DNA"/>
</dbReference>
<accession>A0A448WKV3</accession>
<organism evidence="2 3">
    <name type="scientific">Protopolystoma xenopodis</name>
    <dbReference type="NCBI Taxonomy" id="117903"/>
    <lineage>
        <taxon>Eukaryota</taxon>
        <taxon>Metazoa</taxon>
        <taxon>Spiralia</taxon>
        <taxon>Lophotrochozoa</taxon>
        <taxon>Platyhelminthes</taxon>
        <taxon>Monogenea</taxon>
        <taxon>Polyopisthocotylea</taxon>
        <taxon>Polystomatidea</taxon>
        <taxon>Polystomatidae</taxon>
        <taxon>Protopolystoma</taxon>
    </lineage>
</organism>
<protein>
    <submittedName>
        <fullName evidence="2">Uncharacterized protein</fullName>
    </submittedName>
</protein>
<sequence length="195" mass="21504">MDSFTNGRGFWNGEEPGNDEDNLITVNLMVTGLEDNASDRAIKQEAYDVDEYADISDAEEPPEFGPSSLPSLPTRQLRPNQALAFPPEQGRFADGHEDHILARSLAILINLDGRKSTHVSSSQLNQQNRRLGQAALSATFRFNKGSMPYFYPAAHNRIASHENHFPEPEIPEIGSIVPSSNSSVDIGEDVLTQQL</sequence>